<dbReference type="Proteomes" id="UP000078492">
    <property type="component" value="Unassembled WGS sequence"/>
</dbReference>
<evidence type="ECO:0000313" key="1">
    <source>
        <dbReference type="EMBL" id="KYN19766.1"/>
    </source>
</evidence>
<proteinExistence type="predicted"/>
<keyword evidence="2" id="KW-1185">Reference proteome</keyword>
<dbReference type="EMBL" id="KQ979690">
    <property type="protein sequence ID" value="KYN19766.1"/>
    <property type="molecule type" value="Genomic_DNA"/>
</dbReference>
<organism evidence="1 2">
    <name type="scientific">Trachymyrmex cornetzi</name>
    <dbReference type="NCBI Taxonomy" id="471704"/>
    <lineage>
        <taxon>Eukaryota</taxon>
        <taxon>Metazoa</taxon>
        <taxon>Ecdysozoa</taxon>
        <taxon>Arthropoda</taxon>
        <taxon>Hexapoda</taxon>
        <taxon>Insecta</taxon>
        <taxon>Pterygota</taxon>
        <taxon>Neoptera</taxon>
        <taxon>Endopterygota</taxon>
        <taxon>Hymenoptera</taxon>
        <taxon>Apocrita</taxon>
        <taxon>Aculeata</taxon>
        <taxon>Formicoidea</taxon>
        <taxon>Formicidae</taxon>
        <taxon>Myrmicinae</taxon>
        <taxon>Trachymyrmex</taxon>
    </lineage>
</organism>
<gene>
    <name evidence="1" type="ORF">ALC57_07919</name>
</gene>
<reference evidence="1 2" key="1">
    <citation type="submission" date="2015-09" db="EMBL/GenBank/DDBJ databases">
        <title>Trachymyrmex cornetzi WGS genome.</title>
        <authorList>
            <person name="Nygaard S."/>
            <person name="Hu H."/>
            <person name="Boomsma J."/>
            <person name="Zhang G."/>
        </authorList>
    </citation>
    <scope>NUCLEOTIDE SEQUENCE [LARGE SCALE GENOMIC DNA]</scope>
    <source>
        <strain evidence="1">Tcor2-1</strain>
        <tissue evidence="1">Whole body</tissue>
    </source>
</reference>
<evidence type="ECO:0000313" key="2">
    <source>
        <dbReference type="Proteomes" id="UP000078492"/>
    </source>
</evidence>
<accession>A0A151J7F8</accession>
<dbReference type="AlphaFoldDB" id="A0A151J7F8"/>
<protein>
    <submittedName>
        <fullName evidence="1">Uncharacterized protein</fullName>
    </submittedName>
</protein>
<sequence>QQQILKNKVANALTDAICVYVERNRCNILAVGRSVGERFEERIQQDVWEFFTVLMLEKSCLLILSIQSTLKRKKVSLCKL</sequence>
<feature type="non-terminal residue" evidence="1">
    <location>
        <position position="1"/>
    </location>
</feature>
<name>A0A151J7F8_9HYME</name>